<protein>
    <submittedName>
        <fullName evidence="10">Type II secretion system protein C (GspC)</fullName>
    </submittedName>
</protein>
<keyword evidence="11" id="KW-1185">Reference proteome</keyword>
<dbReference type="GO" id="GO:0015031">
    <property type="term" value="P:protein transport"/>
    <property type="evidence" value="ECO:0007669"/>
    <property type="project" value="UniProtKB-KW"/>
</dbReference>
<evidence type="ECO:0000256" key="1">
    <source>
        <dbReference type="ARBA" id="ARBA00004533"/>
    </source>
</evidence>
<dbReference type="GO" id="GO:0005886">
    <property type="term" value="C:plasma membrane"/>
    <property type="evidence" value="ECO:0007669"/>
    <property type="project" value="UniProtKB-SubCell"/>
</dbReference>
<dbReference type="Proteomes" id="UP000182769">
    <property type="component" value="Unassembled WGS sequence"/>
</dbReference>
<dbReference type="Pfam" id="PF11356">
    <property type="entry name" value="T2SSC"/>
    <property type="match status" value="1"/>
</dbReference>
<dbReference type="STRING" id="1137284.GCA_001418205_02608"/>
<accession>A0A0K6INZ2</accession>
<evidence type="ECO:0000256" key="5">
    <source>
        <dbReference type="ARBA" id="ARBA00022692"/>
    </source>
</evidence>
<evidence type="ECO:0000256" key="4">
    <source>
        <dbReference type="ARBA" id="ARBA00022519"/>
    </source>
</evidence>
<organism evidence="10 11">
    <name type="scientific">Marinomonas fungiae</name>
    <dbReference type="NCBI Taxonomy" id="1137284"/>
    <lineage>
        <taxon>Bacteria</taxon>
        <taxon>Pseudomonadati</taxon>
        <taxon>Pseudomonadota</taxon>
        <taxon>Gammaproteobacteria</taxon>
        <taxon>Oceanospirillales</taxon>
        <taxon>Oceanospirillaceae</taxon>
        <taxon>Marinomonas</taxon>
    </lineage>
</organism>
<dbReference type="AlphaFoldDB" id="A0A0K6INZ2"/>
<evidence type="ECO:0000256" key="8">
    <source>
        <dbReference type="ARBA" id="ARBA00023136"/>
    </source>
</evidence>
<dbReference type="Gene3D" id="2.30.30.830">
    <property type="match status" value="1"/>
</dbReference>
<comment type="subcellular location">
    <subcellularLocation>
        <location evidence="1">Cell inner membrane</location>
    </subcellularLocation>
</comment>
<evidence type="ECO:0000256" key="7">
    <source>
        <dbReference type="ARBA" id="ARBA00022989"/>
    </source>
</evidence>
<dbReference type="RefSeq" id="WP_055463664.1">
    <property type="nucleotide sequence ID" value="NZ_CYHG01000008.1"/>
</dbReference>
<evidence type="ECO:0000256" key="2">
    <source>
        <dbReference type="ARBA" id="ARBA00022448"/>
    </source>
</evidence>
<keyword evidence="7" id="KW-1133">Transmembrane helix</keyword>
<dbReference type="InterPro" id="IPR024961">
    <property type="entry name" value="T2SS_GspC_N"/>
</dbReference>
<keyword evidence="4" id="KW-0997">Cell inner membrane</keyword>
<dbReference type="InterPro" id="IPR036034">
    <property type="entry name" value="PDZ_sf"/>
</dbReference>
<keyword evidence="3" id="KW-1003">Cell membrane</keyword>
<evidence type="ECO:0000256" key="3">
    <source>
        <dbReference type="ARBA" id="ARBA00022475"/>
    </source>
</evidence>
<dbReference type="OrthoDB" id="5574088at2"/>
<dbReference type="SUPFAM" id="SSF50156">
    <property type="entry name" value="PDZ domain-like"/>
    <property type="match status" value="1"/>
</dbReference>
<gene>
    <name evidence="10" type="ORF">Ga0061065_10886</name>
</gene>
<evidence type="ECO:0000313" key="11">
    <source>
        <dbReference type="Proteomes" id="UP000182769"/>
    </source>
</evidence>
<evidence type="ECO:0000259" key="9">
    <source>
        <dbReference type="Pfam" id="PF11356"/>
    </source>
</evidence>
<name>A0A0K6INZ2_9GAMM</name>
<dbReference type="EMBL" id="CYHG01000008">
    <property type="protein sequence ID" value="CUB04818.1"/>
    <property type="molecule type" value="Genomic_DNA"/>
</dbReference>
<evidence type="ECO:0000256" key="6">
    <source>
        <dbReference type="ARBA" id="ARBA00022927"/>
    </source>
</evidence>
<proteinExistence type="predicted"/>
<keyword evidence="5" id="KW-0812">Transmembrane</keyword>
<evidence type="ECO:0000313" key="10">
    <source>
        <dbReference type="EMBL" id="CUB04818.1"/>
    </source>
</evidence>
<sequence>MHWKAAEKVALWLTTFGALTVLAVAVGNIVARSWFSATQVSVPITLTLPSNDAVAIATPSSDLFGVTPINALSLQPTTLKIHLLGVLPNTVPEFGMAVIRPENQIEQTYIVGQNLAPGVTLKAVFSDHVVLERNGVMEILFFSQTSGSANQSLFVPSAPAASNPNSSPSTSTAIKVPQTVEQIAAAFHQHPLAMLQQAGVEQKGNSYRLTADSRLTQFGLQPGDQLVSLNGMDLDALQGDDKLQAQLLQSESIRAEIERGGQRLIIHFSIK</sequence>
<keyword evidence="2" id="KW-0813">Transport</keyword>
<dbReference type="Gene3D" id="2.30.42.10">
    <property type="match status" value="1"/>
</dbReference>
<keyword evidence="6" id="KW-0653">Protein transport</keyword>
<feature type="domain" description="Type II secretion system protein GspC N-terminal" evidence="9">
    <location>
        <begin position="60"/>
        <end position="142"/>
    </location>
</feature>
<keyword evidence="8" id="KW-0472">Membrane</keyword>
<reference evidence="11" key="1">
    <citation type="submission" date="2015-08" db="EMBL/GenBank/DDBJ databases">
        <authorList>
            <person name="Varghese N."/>
        </authorList>
    </citation>
    <scope>NUCLEOTIDE SEQUENCE [LARGE SCALE GENOMIC DNA]</scope>
    <source>
        <strain evidence="11">JCM 18476</strain>
    </source>
</reference>